<dbReference type="PROSITE" id="PS00092">
    <property type="entry name" value="N6_MTASE"/>
    <property type="match status" value="1"/>
</dbReference>
<feature type="domain" description="Methyltransferase small" evidence="6">
    <location>
        <begin position="110"/>
        <end position="193"/>
    </location>
</feature>
<comment type="caution">
    <text evidence="8">The sequence shown here is derived from an EMBL/GenBank/DDBJ whole genome shotgun (WGS) entry which is preliminary data.</text>
</comment>
<dbReference type="Gene3D" id="1.10.8.10">
    <property type="entry name" value="DNA helicase RuvA subunit, C-terminal domain"/>
    <property type="match status" value="1"/>
</dbReference>
<dbReference type="InterPro" id="IPR002052">
    <property type="entry name" value="DNA_methylase_N6_adenine_CS"/>
</dbReference>
<dbReference type="InterPro" id="IPR004556">
    <property type="entry name" value="HemK-like"/>
</dbReference>
<evidence type="ECO:0000259" key="7">
    <source>
        <dbReference type="Pfam" id="PF17827"/>
    </source>
</evidence>
<dbReference type="InterPro" id="IPR040758">
    <property type="entry name" value="PrmC_N"/>
</dbReference>
<dbReference type="PANTHER" id="PTHR18895:SF74">
    <property type="entry name" value="MTRF1L RELEASE FACTOR GLUTAMINE METHYLTRANSFERASE"/>
    <property type="match status" value="1"/>
</dbReference>
<keyword evidence="4" id="KW-0949">S-adenosyl-L-methionine</keyword>
<sequence>MVQAVIYKGVKFLSLYGIDAPYLTSEIVMQHVLGVEISFIVANPTYPVPISKESEFWQLLNKRAKGYPLSHIIGKREFWSNDFIVNQDVLDPRPDSETIIETVLKYYTNKKQRLKIADFGTGTGCLLTVLLKEYQYSVGIGFEKSFKACRIAYQNLKRHNLLNRARLFSSSWTKCHMQFDLIVSNPPYIKRSKLKFLQDEVQKEPNIALDGGINGLECYTSIFVMLQKCLKKNCFAILEIGEDQSGIDKLVRSYGLAFLEYVYDLSGMKRCVVIKHV</sequence>
<dbReference type="NCBIfam" id="TIGR03534">
    <property type="entry name" value="RF_mod_PrmC"/>
    <property type="match status" value="1"/>
</dbReference>
<evidence type="ECO:0000256" key="2">
    <source>
        <dbReference type="ARBA" id="ARBA00022603"/>
    </source>
</evidence>
<evidence type="ECO:0000259" key="6">
    <source>
        <dbReference type="Pfam" id="PF05175"/>
    </source>
</evidence>
<dbReference type="EC" id="2.1.1.297" evidence="1"/>
<feature type="domain" description="Release factor glutamine methyltransferase N-terminal" evidence="7">
    <location>
        <begin position="8"/>
        <end position="74"/>
    </location>
</feature>
<evidence type="ECO:0000313" key="8">
    <source>
        <dbReference type="EMBL" id="OEY86663.1"/>
    </source>
</evidence>
<evidence type="ECO:0000256" key="1">
    <source>
        <dbReference type="ARBA" id="ARBA00012771"/>
    </source>
</evidence>
<dbReference type="InterPro" id="IPR050320">
    <property type="entry name" value="N5-glutamine_MTase"/>
</dbReference>
<dbReference type="Pfam" id="PF17827">
    <property type="entry name" value="PrmC_N"/>
    <property type="match status" value="1"/>
</dbReference>
<comment type="catalytic activity">
    <reaction evidence="5">
        <text>L-glutaminyl-[peptide chain release factor] + S-adenosyl-L-methionine = N(5)-methyl-L-glutaminyl-[peptide chain release factor] + S-adenosyl-L-homocysteine + H(+)</text>
        <dbReference type="Rhea" id="RHEA:42896"/>
        <dbReference type="Rhea" id="RHEA-COMP:10271"/>
        <dbReference type="Rhea" id="RHEA-COMP:10272"/>
        <dbReference type="ChEBI" id="CHEBI:15378"/>
        <dbReference type="ChEBI" id="CHEBI:30011"/>
        <dbReference type="ChEBI" id="CHEBI:57856"/>
        <dbReference type="ChEBI" id="CHEBI:59789"/>
        <dbReference type="ChEBI" id="CHEBI:61891"/>
        <dbReference type="EC" id="2.1.1.297"/>
    </reaction>
</comment>
<keyword evidence="3 8" id="KW-0808">Transferase</keyword>
<dbReference type="AlphaFoldDB" id="A0A1E7QJM0"/>
<accession>A0A1E7QJM0</accession>
<dbReference type="GO" id="GO:0003676">
    <property type="term" value="F:nucleic acid binding"/>
    <property type="evidence" value="ECO:0007669"/>
    <property type="project" value="InterPro"/>
</dbReference>
<dbReference type="InterPro" id="IPR007848">
    <property type="entry name" value="Small_mtfrase_dom"/>
</dbReference>
<dbReference type="GO" id="GO:0032259">
    <property type="term" value="P:methylation"/>
    <property type="evidence" value="ECO:0007669"/>
    <property type="project" value="UniProtKB-KW"/>
</dbReference>
<gene>
    <name evidence="8" type="ORF">BIY23_03115</name>
</gene>
<dbReference type="Pfam" id="PF05175">
    <property type="entry name" value="MTS"/>
    <property type="match status" value="1"/>
</dbReference>
<dbReference type="NCBIfam" id="TIGR00536">
    <property type="entry name" value="hemK_fam"/>
    <property type="match status" value="1"/>
</dbReference>
<organism evidence="8 9">
    <name type="scientific">Wolbachia pipientis</name>
    <dbReference type="NCBI Taxonomy" id="955"/>
    <lineage>
        <taxon>Bacteria</taxon>
        <taxon>Pseudomonadati</taxon>
        <taxon>Pseudomonadota</taxon>
        <taxon>Alphaproteobacteria</taxon>
        <taxon>Rickettsiales</taxon>
        <taxon>Anaplasmataceae</taxon>
        <taxon>Wolbachieae</taxon>
        <taxon>Wolbachia</taxon>
    </lineage>
</organism>
<proteinExistence type="predicted"/>
<dbReference type="PANTHER" id="PTHR18895">
    <property type="entry name" value="HEMK METHYLTRANSFERASE"/>
    <property type="match status" value="1"/>
</dbReference>
<protein>
    <recommendedName>
        <fullName evidence="1">peptide chain release factor N(5)-glutamine methyltransferase</fullName>
        <ecNumber evidence="1">2.1.1.297</ecNumber>
    </recommendedName>
</protein>
<dbReference type="Proteomes" id="UP000175679">
    <property type="component" value="Unassembled WGS sequence"/>
</dbReference>
<evidence type="ECO:0000313" key="9">
    <source>
        <dbReference type="Proteomes" id="UP000175679"/>
    </source>
</evidence>
<keyword evidence="2 8" id="KW-0489">Methyltransferase</keyword>
<dbReference type="InterPro" id="IPR019874">
    <property type="entry name" value="RF_methyltr_PrmC"/>
</dbReference>
<evidence type="ECO:0000256" key="5">
    <source>
        <dbReference type="ARBA" id="ARBA00048391"/>
    </source>
</evidence>
<evidence type="ECO:0000256" key="4">
    <source>
        <dbReference type="ARBA" id="ARBA00022691"/>
    </source>
</evidence>
<evidence type="ECO:0000256" key="3">
    <source>
        <dbReference type="ARBA" id="ARBA00022679"/>
    </source>
</evidence>
<dbReference type="SUPFAM" id="SSF53335">
    <property type="entry name" value="S-adenosyl-L-methionine-dependent methyltransferases"/>
    <property type="match status" value="1"/>
</dbReference>
<dbReference type="CDD" id="cd02440">
    <property type="entry name" value="AdoMet_MTases"/>
    <property type="match status" value="1"/>
</dbReference>
<name>A0A1E7QJM0_WOLPI</name>
<keyword evidence="9" id="KW-1185">Reference proteome</keyword>
<dbReference type="Gene3D" id="3.40.50.150">
    <property type="entry name" value="Vaccinia Virus protein VP39"/>
    <property type="match status" value="1"/>
</dbReference>
<dbReference type="GO" id="GO:0102559">
    <property type="term" value="F:peptide chain release factor N(5)-glutamine methyltransferase activity"/>
    <property type="evidence" value="ECO:0007669"/>
    <property type="project" value="UniProtKB-EC"/>
</dbReference>
<dbReference type="EMBL" id="MJMG01000007">
    <property type="protein sequence ID" value="OEY86663.1"/>
    <property type="molecule type" value="Genomic_DNA"/>
</dbReference>
<dbReference type="InterPro" id="IPR029063">
    <property type="entry name" value="SAM-dependent_MTases_sf"/>
</dbReference>
<reference evidence="8 9" key="1">
    <citation type="submission" date="2016-09" db="EMBL/GenBank/DDBJ databases">
        <title>Genomic evidence for plant-parasitic nematodes as the earliest Wolbachia hosts.</title>
        <authorList>
            <person name="Brown A.M."/>
            <person name="Wasala S.K."/>
            <person name="Howe D.K."/>
            <person name="Peetz A.B."/>
            <person name="Zasada I.A."/>
            <person name="Denver D.R."/>
        </authorList>
    </citation>
    <scope>NUCLEOTIDE SEQUENCE [LARGE SCALE GENOMIC DNA]</scope>
    <source>
        <strain evidence="9">wPpe</strain>
    </source>
</reference>